<feature type="compositionally biased region" description="Acidic residues" evidence="1">
    <location>
        <begin position="15"/>
        <end position="29"/>
    </location>
</feature>
<name>A0A7T6ZD48_9BACI</name>
<evidence type="ECO:0000313" key="2">
    <source>
        <dbReference type="EMBL" id="QQK81330.1"/>
    </source>
</evidence>
<dbReference type="KEGG" id="scib:HUG20_16390"/>
<feature type="region of interest" description="Disordered" evidence="1">
    <location>
        <begin position="1"/>
        <end position="47"/>
    </location>
</feature>
<protein>
    <recommendedName>
        <fullName evidence="4">Cytosolic protein</fullName>
    </recommendedName>
</protein>
<dbReference type="EMBL" id="CP054706">
    <property type="protein sequence ID" value="QQK81330.1"/>
    <property type="molecule type" value="Genomic_DNA"/>
</dbReference>
<gene>
    <name evidence="2" type="ORF">HUG20_16390</name>
</gene>
<keyword evidence="3" id="KW-1185">Reference proteome</keyword>
<feature type="compositionally biased region" description="Basic and acidic residues" evidence="1">
    <location>
        <begin position="1"/>
        <end position="14"/>
    </location>
</feature>
<sequence length="92" mass="10570">MVEKKNKQRYRDFESVESQENEQTAEELTEGSYGSPFKGTLGKSSPWKPEQHMISAFTYENRELHAGGGRLFPNTQTHKVHSSEDDDNDAHR</sequence>
<evidence type="ECO:0000313" key="3">
    <source>
        <dbReference type="Proteomes" id="UP000595349"/>
    </source>
</evidence>
<dbReference type="AlphaFoldDB" id="A0A7T6ZD48"/>
<dbReference type="Proteomes" id="UP000595349">
    <property type="component" value="Chromosome"/>
</dbReference>
<reference evidence="2 3" key="1">
    <citation type="submission" date="2020-06" db="EMBL/GenBank/DDBJ databases">
        <title>Genomic analysis of Salicibibacter sp. NKC21-4.</title>
        <authorList>
            <person name="Oh Y.J."/>
        </authorList>
    </citation>
    <scope>NUCLEOTIDE SEQUENCE [LARGE SCALE GENOMIC DNA]</scope>
    <source>
        <strain evidence="2 3">NKC21-4</strain>
    </source>
</reference>
<organism evidence="2 3">
    <name type="scientific">Salicibibacter cibi</name>
    <dbReference type="NCBI Taxonomy" id="2743001"/>
    <lineage>
        <taxon>Bacteria</taxon>
        <taxon>Bacillati</taxon>
        <taxon>Bacillota</taxon>
        <taxon>Bacilli</taxon>
        <taxon>Bacillales</taxon>
        <taxon>Bacillaceae</taxon>
        <taxon>Salicibibacter</taxon>
    </lineage>
</organism>
<proteinExistence type="predicted"/>
<feature type="region of interest" description="Disordered" evidence="1">
    <location>
        <begin position="66"/>
        <end position="92"/>
    </location>
</feature>
<dbReference type="RefSeq" id="WP_200085760.1">
    <property type="nucleotide sequence ID" value="NZ_CP054706.1"/>
</dbReference>
<accession>A0A7T6ZD48</accession>
<evidence type="ECO:0008006" key="4">
    <source>
        <dbReference type="Google" id="ProtNLM"/>
    </source>
</evidence>
<evidence type="ECO:0000256" key="1">
    <source>
        <dbReference type="SAM" id="MobiDB-lite"/>
    </source>
</evidence>